<protein>
    <recommendedName>
        <fullName evidence="2">MULE transposase domain-containing protein</fullName>
    </recommendedName>
</protein>
<gene>
    <name evidence="1" type="ORF">S03H2_39868</name>
</gene>
<organism evidence="1">
    <name type="scientific">marine sediment metagenome</name>
    <dbReference type="NCBI Taxonomy" id="412755"/>
    <lineage>
        <taxon>unclassified sequences</taxon>
        <taxon>metagenomes</taxon>
        <taxon>ecological metagenomes</taxon>
    </lineage>
</organism>
<evidence type="ECO:0008006" key="2">
    <source>
        <dbReference type="Google" id="ProtNLM"/>
    </source>
</evidence>
<reference evidence="1" key="1">
    <citation type="journal article" date="2014" name="Front. Microbiol.">
        <title>High frequency of phylogenetically diverse reductive dehalogenase-homologous genes in deep subseafloor sedimentary metagenomes.</title>
        <authorList>
            <person name="Kawai M."/>
            <person name="Futagami T."/>
            <person name="Toyoda A."/>
            <person name="Takaki Y."/>
            <person name="Nishi S."/>
            <person name="Hori S."/>
            <person name="Arai W."/>
            <person name="Tsubouchi T."/>
            <person name="Morono Y."/>
            <person name="Uchiyama I."/>
            <person name="Ito T."/>
            <person name="Fujiyama A."/>
            <person name="Inagaki F."/>
            <person name="Takami H."/>
        </authorList>
    </citation>
    <scope>NUCLEOTIDE SEQUENCE</scope>
    <source>
        <strain evidence="1">Expedition CK06-06</strain>
    </source>
</reference>
<dbReference type="EMBL" id="BARU01024680">
    <property type="protein sequence ID" value="GAH52069.1"/>
    <property type="molecule type" value="Genomic_DNA"/>
</dbReference>
<proteinExistence type="predicted"/>
<comment type="caution">
    <text evidence="1">The sequence shown here is derived from an EMBL/GenBank/DDBJ whole genome shotgun (WGS) entry which is preliminary data.</text>
</comment>
<evidence type="ECO:0000313" key="1">
    <source>
        <dbReference type="EMBL" id="GAH52069.1"/>
    </source>
</evidence>
<dbReference type="AlphaFoldDB" id="X1HE12"/>
<accession>X1HE12</accession>
<sequence>MAGKQYMDEKVLQEIKTQGKIVLSLDGAQPVKKEPALWVLSDRITGNVLLARNLDTAPASVLEKLFEEIESLYGVSIVAVISDKQKNIVNAVKQFKPEIPHAYCHYHFLNHIVEPIAAKDSSLKNAFEKPCRKFQSFRIPICIDRGFLNIR</sequence>
<name>X1HE12_9ZZZZ</name>
<feature type="non-terminal residue" evidence="1">
    <location>
        <position position="151"/>
    </location>
</feature>